<proteinExistence type="predicted"/>
<sequence length="172" mass="19559">MLDISNKYANTEEFTGVTGEFHNILHSLNQVGVNVFLADEKYFPKGHRGVYHTVSNNFFLNKKHMGRPGTLMMVMRHEGWHAAQDCMAGTIDNSLIAIIKPEDEVPMIWRVLAERTYPESAVPWEAEAQWAGRTENMTMNALAACAGGKMWEVYEPTALTRKYLVDFGYIKE</sequence>
<name>A0A0E3IBA6_9CAUD</name>
<protein>
    <submittedName>
        <fullName evidence="1">Uncharacterized protein</fullName>
    </submittedName>
</protein>
<organism evidence="1 2">
    <name type="scientific">Synechococcus phage ACG-2014d</name>
    <dbReference type="NCBI Taxonomy" id="1493509"/>
    <lineage>
        <taxon>Viruses</taxon>
        <taxon>Duplodnaviria</taxon>
        <taxon>Heunggongvirae</taxon>
        <taxon>Uroviricota</taxon>
        <taxon>Caudoviricetes</taxon>
        <taxon>Pantevenvirales</taxon>
        <taxon>Kyanoviridae</taxon>
        <taxon>Lowelvirus</taxon>
        <taxon>Lowelvirus tuscon4d</taxon>
    </lineage>
</organism>
<evidence type="ECO:0000313" key="2">
    <source>
        <dbReference type="Proteomes" id="UP000185363"/>
    </source>
</evidence>
<dbReference type="Proteomes" id="UP000185363">
    <property type="component" value="Segment"/>
</dbReference>
<dbReference type="EMBL" id="KJ019162">
    <property type="protein sequence ID" value="AIX46423.1"/>
    <property type="molecule type" value="Genomic_DNA"/>
</dbReference>
<accession>A0A0E3IBA6</accession>
<reference evidence="1 2" key="1">
    <citation type="submission" date="2013-12" db="EMBL/GenBank/DDBJ databases">
        <title>Ecological redundancy of diverse viral populations within a natural community.</title>
        <authorList>
            <person name="Gregory A.C."/>
            <person name="LaButti K."/>
            <person name="Copeland A."/>
            <person name="Woyke T."/>
            <person name="Sullivan M.B."/>
        </authorList>
    </citation>
    <scope>NUCLEOTIDE SEQUENCE [LARGE SCALE GENOMIC DNA]</scope>
    <source>
        <strain evidence="1">Syn7803C37</strain>
    </source>
</reference>
<evidence type="ECO:0000313" key="1">
    <source>
        <dbReference type="EMBL" id="AIX46423.1"/>
    </source>
</evidence>
<gene>
    <name evidence="1" type="ORF">Syn7803C37_150</name>
</gene>